<dbReference type="GO" id="GO:0005524">
    <property type="term" value="F:ATP binding"/>
    <property type="evidence" value="ECO:0007669"/>
    <property type="project" value="InterPro"/>
</dbReference>
<sequence>MTRDSRFEVYDTSAGWRWRLRTNSLVLSQSTETFSSPEQARSAVNHVRAAASVVEDLPEQQFNGSQASTQVTDVQCMTVNNGGQYEWVLVDGDNVLARSTATYEAKSNAVTAATSFCAAASVTETAFLLRNQNQQSSAFDVGSTSVLAALRSLATLPIRGFKHRRTIQKIDTRIVVSGIRGKSSTTRRLDDVFRRRGYDTLTKITGNQPHLIHNGGVVPLNREGPRTTLYENIDVFREYVPKLAKYSPEDVAIFENQGITEYTTRLINESFLDPHVIVLTNIRRDHQDTLGETRAEIARSFAKSVPPKAHIVCGEQHPVIYEYLEREITATEATIEQVAIPEEHEGLLGAETAHAVNHTLTAVGESPVPSDEIRAYLEQIQPAWTTVPNGLVFNAAEVNDVESTEAVRQALENSDRITPFVFLRPDRRGRTASFVSYFDHLADQGIIDAGYVMGSDSSVFAKETKCEVTEIDADADPEAVLDRLLDHGRPVILMGNTVDEFMREIDSEIDSRAQGRSLVDRPDEVPIS</sequence>
<reference evidence="1 2" key="1">
    <citation type="submission" date="2016-10" db="EMBL/GenBank/DDBJ databases">
        <authorList>
            <person name="Varghese N."/>
            <person name="Submissions S."/>
        </authorList>
    </citation>
    <scope>NUCLEOTIDE SEQUENCE [LARGE SCALE GENOMIC DNA]</scope>
    <source>
        <strain evidence="1 2">CGMCC 1.6377</strain>
    </source>
</reference>
<evidence type="ECO:0000313" key="1">
    <source>
        <dbReference type="EMBL" id="SFH49889.1"/>
    </source>
</evidence>
<gene>
    <name evidence="1" type="ORF">SAMN04488066_10619</name>
</gene>
<dbReference type="InterPro" id="IPR036913">
    <property type="entry name" value="YegP-like_sf"/>
</dbReference>
<dbReference type="InterPro" id="IPR036565">
    <property type="entry name" value="Mur-like_cat_sf"/>
</dbReference>
<evidence type="ECO:0008006" key="3">
    <source>
        <dbReference type="Google" id="ProtNLM"/>
    </source>
</evidence>
<accession>A0A1I3AJF6</accession>
<dbReference type="SUPFAM" id="SSF53623">
    <property type="entry name" value="MurD-like peptide ligases, catalytic domain"/>
    <property type="match status" value="1"/>
</dbReference>
<protein>
    <recommendedName>
        <fullName evidence="3">Mur ligase middle domain-containing protein</fullName>
    </recommendedName>
</protein>
<keyword evidence="2" id="KW-1185">Reference proteome</keyword>
<dbReference type="SUPFAM" id="SSF160113">
    <property type="entry name" value="YegP-like"/>
    <property type="match status" value="1"/>
</dbReference>
<organism evidence="1 2">
    <name type="scientific">Halorubrum aquaticum</name>
    <dbReference type="NCBI Taxonomy" id="387340"/>
    <lineage>
        <taxon>Archaea</taxon>
        <taxon>Methanobacteriati</taxon>
        <taxon>Methanobacteriota</taxon>
        <taxon>Stenosarchaea group</taxon>
        <taxon>Halobacteria</taxon>
        <taxon>Halobacteriales</taxon>
        <taxon>Haloferacaceae</taxon>
        <taxon>Halorubrum</taxon>
    </lineage>
</organism>
<dbReference type="PANTHER" id="PTHR43445">
    <property type="entry name" value="UDP-N-ACETYLMURAMATE--L-ALANINE LIGASE-RELATED"/>
    <property type="match status" value="1"/>
</dbReference>
<dbReference type="InterPro" id="IPR050061">
    <property type="entry name" value="MurCDEF_pg_biosynth"/>
</dbReference>
<name>A0A1I3AJF6_9EURY</name>
<dbReference type="PRINTS" id="PR01758">
    <property type="entry name" value="CAPSULEPROTB"/>
</dbReference>
<dbReference type="GO" id="GO:0045227">
    <property type="term" value="P:capsule polysaccharide biosynthetic process"/>
    <property type="evidence" value="ECO:0007669"/>
    <property type="project" value="InterPro"/>
</dbReference>
<dbReference type="OrthoDB" id="192097at2157"/>
<dbReference type="PANTHER" id="PTHR43445:SF1">
    <property type="entry name" value="PGA SYNTHASE CAPB"/>
    <property type="match status" value="1"/>
</dbReference>
<dbReference type="EMBL" id="FOPZ01000006">
    <property type="protein sequence ID" value="SFH49889.1"/>
    <property type="molecule type" value="Genomic_DNA"/>
</dbReference>
<dbReference type="Gene3D" id="3.40.1190.10">
    <property type="entry name" value="Mur-like, catalytic domain"/>
    <property type="match status" value="1"/>
</dbReference>
<dbReference type="Gene3D" id="2.30.29.80">
    <property type="match status" value="1"/>
</dbReference>
<dbReference type="GO" id="GO:0016020">
    <property type="term" value="C:membrane"/>
    <property type="evidence" value="ECO:0007669"/>
    <property type="project" value="InterPro"/>
</dbReference>
<dbReference type="InterPro" id="IPR008337">
    <property type="entry name" value="Capsule_biosynth_CapB"/>
</dbReference>
<dbReference type="Proteomes" id="UP000323537">
    <property type="component" value="Unassembled WGS sequence"/>
</dbReference>
<dbReference type="AlphaFoldDB" id="A0A1I3AJF6"/>
<proteinExistence type="predicted"/>
<evidence type="ECO:0000313" key="2">
    <source>
        <dbReference type="Proteomes" id="UP000323537"/>
    </source>
</evidence>